<keyword evidence="3 4" id="KW-0732">Signal</keyword>
<keyword evidence="6" id="KW-1185">Reference proteome</keyword>
<dbReference type="Pfam" id="PF13379">
    <property type="entry name" value="NMT1_2"/>
    <property type="match status" value="1"/>
</dbReference>
<comment type="caution">
    <text evidence="5">The sequence shown here is derived from an EMBL/GenBank/DDBJ whole genome shotgun (WGS) entry which is preliminary data.</text>
</comment>
<evidence type="ECO:0000256" key="3">
    <source>
        <dbReference type="ARBA" id="ARBA00022729"/>
    </source>
</evidence>
<organism evidence="5 6">
    <name type="scientific">Fictibacillus enclensis</name>
    <dbReference type="NCBI Taxonomy" id="1017270"/>
    <lineage>
        <taxon>Bacteria</taxon>
        <taxon>Bacillati</taxon>
        <taxon>Bacillota</taxon>
        <taxon>Bacilli</taxon>
        <taxon>Bacillales</taxon>
        <taxon>Fictibacillaceae</taxon>
        <taxon>Fictibacillus</taxon>
    </lineage>
</organism>
<dbReference type="PANTHER" id="PTHR30024:SF47">
    <property type="entry name" value="TAURINE-BINDING PERIPLASMIC PROTEIN"/>
    <property type="match status" value="1"/>
</dbReference>
<evidence type="ECO:0000256" key="2">
    <source>
        <dbReference type="ARBA" id="ARBA00010742"/>
    </source>
</evidence>
<proteinExistence type="inferred from homology"/>
<dbReference type="Gene3D" id="3.40.190.10">
    <property type="entry name" value="Periplasmic binding protein-like II"/>
    <property type="match status" value="2"/>
</dbReference>
<accession>A0A0V8J943</accession>
<feature type="chain" id="PRO_5038922805" description="SsuA/THI5-like domain-containing protein" evidence="4">
    <location>
        <begin position="19"/>
        <end position="337"/>
    </location>
</feature>
<dbReference type="Proteomes" id="UP000054099">
    <property type="component" value="Unassembled WGS sequence"/>
</dbReference>
<dbReference type="AlphaFoldDB" id="A0A0V8J943"/>
<evidence type="ECO:0000256" key="1">
    <source>
        <dbReference type="ARBA" id="ARBA00004418"/>
    </source>
</evidence>
<feature type="signal peptide" evidence="4">
    <location>
        <begin position="1"/>
        <end position="18"/>
    </location>
</feature>
<evidence type="ECO:0000313" key="5">
    <source>
        <dbReference type="EMBL" id="KSU83582.1"/>
    </source>
</evidence>
<evidence type="ECO:0008006" key="7">
    <source>
        <dbReference type="Google" id="ProtNLM"/>
    </source>
</evidence>
<dbReference type="PROSITE" id="PS51257">
    <property type="entry name" value="PROKAR_LIPOPROTEIN"/>
    <property type="match status" value="1"/>
</dbReference>
<comment type="subcellular location">
    <subcellularLocation>
        <location evidence="1">Periplasm</location>
    </subcellularLocation>
</comment>
<dbReference type="RefSeq" id="WP_061972420.1">
    <property type="nucleotide sequence ID" value="NZ_FMAV01000002.1"/>
</dbReference>
<comment type="similarity">
    <text evidence="2">Belongs to the bacterial solute-binding protein SsuA/TauA family.</text>
</comment>
<dbReference type="PANTHER" id="PTHR30024">
    <property type="entry name" value="ALIPHATIC SULFONATES-BINDING PROTEIN-RELATED"/>
    <property type="match status" value="1"/>
</dbReference>
<protein>
    <recommendedName>
        <fullName evidence="7">SsuA/THI5-like domain-containing protein</fullName>
    </recommendedName>
</protein>
<gene>
    <name evidence="5" type="ORF">AS030_13600</name>
</gene>
<evidence type="ECO:0000313" key="6">
    <source>
        <dbReference type="Proteomes" id="UP000054099"/>
    </source>
</evidence>
<reference evidence="5 6" key="1">
    <citation type="journal article" date="2014" name="Antonie Van Leeuwenhoek">
        <title>Fictibacillus enclensis sp. nov., isolated from marine sediment.</title>
        <authorList>
            <person name="Dastager S.G."/>
            <person name="Mawlankar R."/>
            <person name="Srinivasan K."/>
            <person name="Tang S.K."/>
            <person name="Lee J.C."/>
            <person name="Ramana V.V."/>
            <person name="Shouche Y.S."/>
        </authorList>
    </citation>
    <scope>NUCLEOTIDE SEQUENCE [LARGE SCALE GENOMIC DNA]</scope>
    <source>
        <strain evidence="5 6">NIO-1003</strain>
    </source>
</reference>
<evidence type="ECO:0000256" key="4">
    <source>
        <dbReference type="SAM" id="SignalP"/>
    </source>
</evidence>
<name>A0A0V8J943_9BACL</name>
<dbReference type="SUPFAM" id="SSF53850">
    <property type="entry name" value="Periplasmic binding protein-like II"/>
    <property type="match status" value="1"/>
</dbReference>
<sequence>MKRIKAQLMLFFSLILTACLLLSACSSDTSEKQKRDKVRVAEVTRSIFYAPQYVAIEKGFFKDEGIDVDLKTTWGGDKTMTTLLSNGADIALVGSETSIYVGAQGTSDPVINFAQLTQTDGTFLVARKKPDYFSWNQLKGSTFLGQRKGGMPQMAGEFSLKKHGIDPHKDMKLIQNIDYANIPNAFASGTGDYVQLFEPQASLFEQKGIGHVVASFGEASGKLPYTSYMSKQSYMKKNGDVLKRFTKAIYKAQLYVETHTAKETAELIAPYFEDTPVDLIEKVVDRYKGQHSYAVNPILEQDSWNNLQSVMKAAGELPKKADYKKLVNTTFSRDATK</sequence>
<dbReference type="GO" id="GO:0042597">
    <property type="term" value="C:periplasmic space"/>
    <property type="evidence" value="ECO:0007669"/>
    <property type="project" value="UniProtKB-SubCell"/>
</dbReference>
<dbReference type="EMBL" id="LNQN01000002">
    <property type="protein sequence ID" value="KSU83582.1"/>
    <property type="molecule type" value="Genomic_DNA"/>
</dbReference>